<evidence type="ECO:0000313" key="2">
    <source>
        <dbReference type="Proteomes" id="UP001497535"/>
    </source>
</evidence>
<keyword evidence="2" id="KW-1185">Reference proteome</keyword>
<accession>A0ACB0ZJ34</accession>
<comment type="caution">
    <text evidence="1">The sequence shown here is derived from an EMBL/GenBank/DDBJ whole genome shotgun (WGS) entry which is preliminary data.</text>
</comment>
<evidence type="ECO:0000313" key="1">
    <source>
        <dbReference type="EMBL" id="CAK5079097.1"/>
    </source>
</evidence>
<sequence length="208" mass="24970">MKIARYFFKQIFNYFFKLANFNFIIFNPQMIELLFDENKTKISLQIHSQKAALHINNNHTELFLQFALKHLISKQFNIYFRELNGIDQHLDILFKIVTTRGKKFVYVNYLFSYFSRLYYNRLIQHIETSKNISKIVQLIKFGGVRGPLTLSEQAENIEIKVKSNNLNSTKYQLSNKYNPEMKFSVFIDEVYRFDENIAIYNVKIERNM</sequence>
<name>A0ACB0ZJ34_MELEN</name>
<gene>
    <name evidence="1" type="ORF">MENTE1834_LOCUS26181</name>
</gene>
<proteinExistence type="predicted"/>
<protein>
    <submittedName>
        <fullName evidence="1">Uncharacterized protein</fullName>
    </submittedName>
</protein>
<dbReference type="Proteomes" id="UP001497535">
    <property type="component" value="Unassembled WGS sequence"/>
</dbReference>
<organism evidence="1 2">
    <name type="scientific">Meloidogyne enterolobii</name>
    <name type="common">Root-knot nematode worm</name>
    <name type="synonym">Meloidogyne mayaguensis</name>
    <dbReference type="NCBI Taxonomy" id="390850"/>
    <lineage>
        <taxon>Eukaryota</taxon>
        <taxon>Metazoa</taxon>
        <taxon>Ecdysozoa</taxon>
        <taxon>Nematoda</taxon>
        <taxon>Chromadorea</taxon>
        <taxon>Rhabditida</taxon>
        <taxon>Tylenchina</taxon>
        <taxon>Tylenchomorpha</taxon>
        <taxon>Tylenchoidea</taxon>
        <taxon>Meloidogynidae</taxon>
        <taxon>Meloidogyninae</taxon>
        <taxon>Meloidogyne</taxon>
    </lineage>
</organism>
<reference evidence="1" key="1">
    <citation type="submission" date="2023-11" db="EMBL/GenBank/DDBJ databases">
        <authorList>
            <person name="Poullet M."/>
        </authorList>
    </citation>
    <scope>NUCLEOTIDE SEQUENCE</scope>
    <source>
        <strain evidence="1">E1834</strain>
    </source>
</reference>
<dbReference type="EMBL" id="CAVMJV010000037">
    <property type="protein sequence ID" value="CAK5079097.1"/>
    <property type="molecule type" value="Genomic_DNA"/>
</dbReference>